<dbReference type="EMBL" id="FOSN01000007">
    <property type="protein sequence ID" value="SFK39360.1"/>
    <property type="molecule type" value="Genomic_DNA"/>
</dbReference>
<protein>
    <submittedName>
        <fullName evidence="1">Uncharacterized protein</fullName>
    </submittedName>
</protein>
<organism evidence="1 2">
    <name type="scientific">Methylocapsa palsarum</name>
    <dbReference type="NCBI Taxonomy" id="1612308"/>
    <lineage>
        <taxon>Bacteria</taxon>
        <taxon>Pseudomonadati</taxon>
        <taxon>Pseudomonadota</taxon>
        <taxon>Alphaproteobacteria</taxon>
        <taxon>Hyphomicrobiales</taxon>
        <taxon>Beijerinckiaceae</taxon>
        <taxon>Methylocapsa</taxon>
    </lineage>
</organism>
<reference evidence="1 2" key="1">
    <citation type="submission" date="2016-10" db="EMBL/GenBank/DDBJ databases">
        <authorList>
            <person name="de Groot N.N."/>
        </authorList>
    </citation>
    <scope>NUCLEOTIDE SEQUENCE [LARGE SCALE GENOMIC DNA]</scope>
    <source>
        <strain evidence="1 2">NE2</strain>
    </source>
</reference>
<keyword evidence="2" id="KW-1185">Reference proteome</keyword>
<dbReference type="NCBIfam" id="NF046006">
    <property type="entry name" value="MAG6450_fam"/>
    <property type="match status" value="1"/>
</dbReference>
<proteinExistence type="predicted"/>
<accession>A0A1I3Z5Y0</accession>
<name>A0A1I3Z5Y0_9HYPH</name>
<dbReference type="RefSeq" id="WP_091681550.1">
    <property type="nucleotide sequence ID" value="NZ_FOSN01000007.1"/>
</dbReference>
<dbReference type="Proteomes" id="UP000198755">
    <property type="component" value="Unassembled WGS sequence"/>
</dbReference>
<evidence type="ECO:0000313" key="2">
    <source>
        <dbReference type="Proteomes" id="UP000198755"/>
    </source>
</evidence>
<evidence type="ECO:0000313" key="1">
    <source>
        <dbReference type="EMBL" id="SFK39360.1"/>
    </source>
</evidence>
<gene>
    <name evidence="1" type="ORF">SAMN05444581_10792</name>
</gene>
<sequence length="132" mass="14977">MRQPMKLPSDTLDSSKLEFSVVSKIEVSFKYWSSGSECLSDWQQAQLKFLRKFVDKIQNLTPTEIQTDQGLCYKLHKGKTSSGFSRPAAVSKDIALAEMRISGKSRVHGFVESGRFYLVWLDRNHAVFPSGK</sequence>
<dbReference type="AlphaFoldDB" id="A0A1I3Z5Y0"/>